<sequence length="576" mass="64373">MARVARSELGMTKPLWRKLDKQRWLCTDHVRVRGRKRKIRESSTTHFFLRRQLRELSNSEEEAKEAVISAKAAHYADLNEKLESRVVRGGHYGYEEDEIRRATGPDDLVADMWKSNGRVVDGILQPGRYREEGLTKICRLCGSHRQEGVFHRTRSKTNLLIMLCAMLEKKEVELPYAKDMYNKCKDVRKRICKIHYEEAATHFADIVADIFHDALQTLLSVPTDTRMNAVVARLEPHRRAIDASCKITAAQLLSFYRDFTKRFKKVSPEIPQSDAENMSAADIEKCREYMNTESSSLVDVGSKALRKLFGDPDRKLENAEDFAKPPIQLASPSDSAVDSASPSIQLASPSYSAVDSANQPIQLASPSYSTVSFENPSQQIGNPSASTVDSTSSPFQLANLSGSSLDSQDVCALNGTDPKLLDRFFRIKGRQLLKLFAFCPSCGSRITDSARCVSLTAAGTTPIVHYICTACSPYEKCFEGQEKEIYHPQEIIYEDYDQAAMSAVTANGYSWSRTEGMADGTGSAPSIRVKENGQALPAFGEGCKSKSFSTSVRRDHDYVLDYNLINNDEQFLEIGV</sequence>
<evidence type="ECO:0000313" key="2">
    <source>
        <dbReference type="EMBL" id="VDO29049.1"/>
    </source>
</evidence>
<organism evidence="4">
    <name type="scientific">Haemonchus placei</name>
    <name type="common">Barber's pole worm</name>
    <dbReference type="NCBI Taxonomy" id="6290"/>
    <lineage>
        <taxon>Eukaryota</taxon>
        <taxon>Metazoa</taxon>
        <taxon>Ecdysozoa</taxon>
        <taxon>Nematoda</taxon>
        <taxon>Chromadorea</taxon>
        <taxon>Rhabditida</taxon>
        <taxon>Rhabditina</taxon>
        <taxon>Rhabditomorpha</taxon>
        <taxon>Strongyloidea</taxon>
        <taxon>Trichostrongylidae</taxon>
        <taxon>Haemonchus</taxon>
    </lineage>
</organism>
<protein>
    <submittedName>
        <fullName evidence="2 4">Uncharacterized protein</fullName>
    </submittedName>
</protein>
<dbReference type="EMBL" id="UZAF01016498">
    <property type="protein sequence ID" value="VDO29049.1"/>
    <property type="molecule type" value="Genomic_DNA"/>
</dbReference>
<accession>A0A158QLG9</accession>
<feature type="compositionally biased region" description="Low complexity" evidence="1">
    <location>
        <begin position="330"/>
        <end position="342"/>
    </location>
</feature>
<proteinExistence type="predicted"/>
<dbReference type="OMA" id="KRICKIH"/>
<evidence type="ECO:0000313" key="4">
    <source>
        <dbReference type="WBParaSite" id="HPLM_0000646601-mRNA-1"/>
    </source>
</evidence>
<dbReference type="AlphaFoldDB" id="A0A158QLG9"/>
<feature type="region of interest" description="Disordered" evidence="1">
    <location>
        <begin position="372"/>
        <end position="391"/>
    </location>
</feature>
<name>A0A158QLG9_HAEPC</name>
<reference evidence="2 3" key="2">
    <citation type="submission" date="2018-11" db="EMBL/GenBank/DDBJ databases">
        <authorList>
            <consortium name="Pathogen Informatics"/>
        </authorList>
    </citation>
    <scope>NUCLEOTIDE SEQUENCE [LARGE SCALE GENOMIC DNA]</scope>
    <source>
        <strain evidence="2 3">MHpl1</strain>
    </source>
</reference>
<dbReference type="Proteomes" id="UP000268014">
    <property type="component" value="Unassembled WGS sequence"/>
</dbReference>
<dbReference type="WBParaSite" id="HPLM_0000646601-mRNA-1">
    <property type="protein sequence ID" value="HPLM_0000646601-mRNA-1"/>
    <property type="gene ID" value="HPLM_0000646601"/>
</dbReference>
<gene>
    <name evidence="2" type="ORF">HPLM_LOCUS6458</name>
</gene>
<evidence type="ECO:0000313" key="3">
    <source>
        <dbReference type="Proteomes" id="UP000268014"/>
    </source>
</evidence>
<reference evidence="4" key="1">
    <citation type="submission" date="2016-04" db="UniProtKB">
        <authorList>
            <consortium name="WormBaseParasite"/>
        </authorList>
    </citation>
    <scope>IDENTIFICATION</scope>
</reference>
<keyword evidence="3" id="KW-1185">Reference proteome</keyword>
<feature type="region of interest" description="Disordered" evidence="1">
    <location>
        <begin position="319"/>
        <end position="342"/>
    </location>
</feature>
<evidence type="ECO:0000256" key="1">
    <source>
        <dbReference type="SAM" id="MobiDB-lite"/>
    </source>
</evidence>
<dbReference type="OrthoDB" id="5876289at2759"/>